<dbReference type="EMBL" id="BIMW01000109">
    <property type="protein sequence ID" value="GCE94841.1"/>
    <property type="molecule type" value="Genomic_DNA"/>
</dbReference>
<sequence>MTSHQIAPMLWVSIFLLMLTYMVFGWGLFNLKIEWHLWVIIKLIIILIALFFTVPLENLSRPLNRWFQSNLGAFLSVVFGAFLLVVLATHMEVFTTILMALSATILTRMELQTHSTKNWQAFLVLCLVSMLGLVVGWQLHHLASII</sequence>
<dbReference type="Proteomes" id="UP000326169">
    <property type="component" value="Unassembled WGS sequence"/>
</dbReference>
<keyword evidence="1" id="KW-0472">Membrane</keyword>
<reference evidence="2 3" key="1">
    <citation type="journal article" date="2019" name="J Genomics">
        <title>The Draft Genome of a Hydrogen-producing Cyanobacterium, Arthrospira platensis NIES-46.</title>
        <authorList>
            <person name="Suzuki S."/>
            <person name="Yamaguchi H."/>
            <person name="Kawachi M."/>
        </authorList>
    </citation>
    <scope>NUCLEOTIDE SEQUENCE [LARGE SCALE GENOMIC DNA]</scope>
    <source>
        <strain evidence="2 3">NIES-46</strain>
    </source>
</reference>
<accession>A0A5M3TA93</accession>
<keyword evidence="1" id="KW-1133">Transmembrane helix</keyword>
<gene>
    <name evidence="2" type="ORF">NIES46_29010</name>
</gene>
<name>A0A5M3TA93_LIMPL</name>
<evidence type="ECO:0000313" key="3">
    <source>
        <dbReference type="Proteomes" id="UP000326169"/>
    </source>
</evidence>
<organism evidence="2 3">
    <name type="scientific">Limnospira platensis NIES-46</name>
    <dbReference type="NCBI Taxonomy" id="1236695"/>
    <lineage>
        <taxon>Bacteria</taxon>
        <taxon>Bacillati</taxon>
        <taxon>Cyanobacteriota</taxon>
        <taxon>Cyanophyceae</taxon>
        <taxon>Oscillatoriophycideae</taxon>
        <taxon>Oscillatoriales</taxon>
        <taxon>Sirenicapillariaceae</taxon>
        <taxon>Limnospira</taxon>
    </lineage>
</organism>
<feature type="transmembrane region" description="Helical" evidence="1">
    <location>
        <begin position="9"/>
        <end position="29"/>
    </location>
</feature>
<evidence type="ECO:0000313" key="2">
    <source>
        <dbReference type="EMBL" id="GCE94841.1"/>
    </source>
</evidence>
<feature type="transmembrane region" description="Helical" evidence="1">
    <location>
        <begin position="121"/>
        <end position="140"/>
    </location>
</feature>
<protein>
    <submittedName>
        <fullName evidence="2">Uncharacterized protein</fullName>
    </submittedName>
</protein>
<proteinExistence type="predicted"/>
<comment type="caution">
    <text evidence="2">The sequence shown here is derived from an EMBL/GenBank/DDBJ whole genome shotgun (WGS) entry which is preliminary data.</text>
</comment>
<feature type="transmembrane region" description="Helical" evidence="1">
    <location>
        <begin position="66"/>
        <end position="87"/>
    </location>
</feature>
<keyword evidence="3" id="KW-1185">Reference proteome</keyword>
<keyword evidence="1" id="KW-0812">Transmembrane</keyword>
<evidence type="ECO:0000256" key="1">
    <source>
        <dbReference type="SAM" id="Phobius"/>
    </source>
</evidence>
<feature type="transmembrane region" description="Helical" evidence="1">
    <location>
        <begin position="35"/>
        <end position="54"/>
    </location>
</feature>